<dbReference type="Pfam" id="PF01547">
    <property type="entry name" value="SBP_bac_1"/>
    <property type="match status" value="1"/>
</dbReference>
<dbReference type="PANTHER" id="PTHR43649">
    <property type="entry name" value="ARABINOSE-BINDING PROTEIN-RELATED"/>
    <property type="match status" value="1"/>
</dbReference>
<gene>
    <name evidence="1" type="primary">lipO_61</name>
    <name evidence="1" type="ORF">SK3146_04418</name>
</gene>
<protein>
    <submittedName>
        <fullName evidence="1">Lipoprotein LipO</fullName>
    </submittedName>
</protein>
<evidence type="ECO:0000313" key="1">
    <source>
        <dbReference type="EMBL" id="UQZ85135.1"/>
    </source>
</evidence>
<dbReference type="InterPro" id="IPR006059">
    <property type="entry name" value="SBP"/>
</dbReference>
<name>A0ABY4RT37_9BACL</name>
<accession>A0ABY4RT37</accession>
<dbReference type="CDD" id="cd13581">
    <property type="entry name" value="PBP2_AlgQ_like_2"/>
    <property type="match status" value="1"/>
</dbReference>
<dbReference type="SUPFAM" id="SSF53850">
    <property type="entry name" value="Periplasmic binding protein-like II"/>
    <property type="match status" value="1"/>
</dbReference>
<dbReference type="Gene3D" id="3.40.190.10">
    <property type="entry name" value="Periplasmic binding protein-like II"/>
    <property type="match status" value="2"/>
</dbReference>
<organism evidence="1 2">
    <name type="scientific">Paenibacillus konkukensis</name>
    <dbReference type="NCBI Taxonomy" id="2020716"/>
    <lineage>
        <taxon>Bacteria</taxon>
        <taxon>Bacillati</taxon>
        <taxon>Bacillota</taxon>
        <taxon>Bacilli</taxon>
        <taxon>Bacillales</taxon>
        <taxon>Paenibacillaceae</taxon>
        <taxon>Paenibacillus</taxon>
    </lineage>
</organism>
<proteinExistence type="predicted"/>
<keyword evidence="1" id="KW-0449">Lipoprotein</keyword>
<sequence>MRKWMTAGLVLTLGTAAVLSGCADKGEQKEGADSAQQAKVNPAGQFPITPEKTTLKVLVKGSPFVEDFATNEFTKFLEEKTNIHIEWDVAPEKSATEKLNLVLGSGDLPDVIMGFGVSPTQQLIYGSQGDFLDLSPYIEKYGVETKRMFEQVPGVKDAITAPGGKIYALPMVNECFHCSASQKLWIYKPWLDKLGLSVPKTTDELYEVLKAFKTKDPNGNGKADEIPLAGAAVGPNVNVDSFIMNAFILDSSAYGVGTNNYTRLFVNDGKVDVPYNKPEWKEGLAYMHKLYAEGLIAPQTFTQDRDQARQMGENPDVNILGAEMAQHNGVFTTFSGPSGRWLEVTSVPPLKGPKGVQVTPINNSIGQGRYIITKASKNPDAAFRLADMLYTEEMTLRETIGRPDVEWKYADKGEIGINGKQAIWKKTGAVLPTVQNVTWSQTAPTLRTNDFRLGQVADPNNPQETILYNETMQNYQPYKQDMKTFLPQLFFTNDQAMELADLEKTITDHVQEMIARFVIGDASLDKDWDAYLKNLDNMNLKRYLEIYQTAYDAKMKK</sequence>
<reference evidence="1" key="2">
    <citation type="journal article" date="2021" name="J Anim Sci Technol">
        <title>Complete genome sequence of Paenibacillus konkukensis sp. nov. SK3146 as a potential probiotic strain.</title>
        <authorList>
            <person name="Jung H.I."/>
            <person name="Park S."/>
            <person name="Niu K.M."/>
            <person name="Lee S.W."/>
            <person name="Kothari D."/>
            <person name="Yi K.J."/>
            <person name="Kim S.K."/>
        </authorList>
    </citation>
    <scope>NUCLEOTIDE SEQUENCE</scope>
    <source>
        <strain evidence="1">SK3146</strain>
    </source>
</reference>
<dbReference type="PROSITE" id="PS51257">
    <property type="entry name" value="PROKAR_LIPOPROTEIN"/>
    <property type="match status" value="1"/>
</dbReference>
<dbReference type="InterPro" id="IPR050490">
    <property type="entry name" value="Bact_solute-bd_prot1"/>
</dbReference>
<reference evidence="1" key="1">
    <citation type="submission" date="2018-02" db="EMBL/GenBank/DDBJ databases">
        <authorList>
            <person name="Kim S.-K."/>
            <person name="Jung H.-I."/>
            <person name="Lee S.-W."/>
        </authorList>
    </citation>
    <scope>NUCLEOTIDE SEQUENCE</scope>
    <source>
        <strain evidence="1">SK3146</strain>
    </source>
</reference>
<evidence type="ECO:0000313" key="2">
    <source>
        <dbReference type="Proteomes" id="UP001057134"/>
    </source>
</evidence>
<dbReference type="EMBL" id="CP027059">
    <property type="protein sequence ID" value="UQZ85135.1"/>
    <property type="molecule type" value="Genomic_DNA"/>
</dbReference>
<dbReference type="Proteomes" id="UP001057134">
    <property type="component" value="Chromosome"/>
</dbReference>
<dbReference type="RefSeq" id="WP_249860806.1">
    <property type="nucleotide sequence ID" value="NZ_CP027059.1"/>
</dbReference>
<dbReference type="PANTHER" id="PTHR43649:SF12">
    <property type="entry name" value="DIACETYLCHITOBIOSE BINDING PROTEIN DASA"/>
    <property type="match status" value="1"/>
</dbReference>
<keyword evidence="2" id="KW-1185">Reference proteome</keyword>